<dbReference type="Pfam" id="PF20259">
    <property type="entry name" value="tRNA_Me_trans_M"/>
    <property type="match status" value="1"/>
</dbReference>
<evidence type="ECO:0000256" key="5">
    <source>
        <dbReference type="ARBA" id="ARBA00022490"/>
    </source>
</evidence>
<protein>
    <recommendedName>
        <fullName evidence="4 14">tRNA-specific 2-thiouridylase MnmA</fullName>
        <ecNumber evidence="3 14">2.8.1.13</ecNumber>
    </recommendedName>
</protein>
<dbReference type="Gene3D" id="2.40.30.10">
    <property type="entry name" value="Translation factors"/>
    <property type="match status" value="1"/>
</dbReference>
<feature type="binding site" evidence="14">
    <location>
        <begin position="14"/>
        <end position="21"/>
    </location>
    <ligand>
        <name>ATP</name>
        <dbReference type="ChEBI" id="CHEBI:30616"/>
    </ligand>
</feature>
<evidence type="ECO:0000256" key="6">
    <source>
        <dbReference type="ARBA" id="ARBA00022555"/>
    </source>
</evidence>
<comment type="similarity">
    <text evidence="2 14">Belongs to the MnmA/TRMU family.</text>
</comment>
<feature type="region of interest" description="Interaction with tRNA" evidence="14">
    <location>
        <begin position="314"/>
        <end position="315"/>
    </location>
</feature>
<gene>
    <name evidence="14 17" type="primary">mnmA</name>
    <name evidence="17" type="ORF">D9V59_01310</name>
</gene>
<evidence type="ECO:0000256" key="2">
    <source>
        <dbReference type="ARBA" id="ARBA00006191"/>
    </source>
</evidence>
<dbReference type="Gene3D" id="3.40.50.620">
    <property type="entry name" value="HUPs"/>
    <property type="match status" value="1"/>
</dbReference>
<dbReference type="EC" id="2.8.1.13" evidence="3 14"/>
<evidence type="ECO:0000256" key="4">
    <source>
        <dbReference type="ARBA" id="ARBA00013805"/>
    </source>
</evidence>
<dbReference type="InterPro" id="IPR004506">
    <property type="entry name" value="MnmA-like"/>
</dbReference>
<evidence type="ECO:0000256" key="7">
    <source>
        <dbReference type="ARBA" id="ARBA00022679"/>
    </source>
</evidence>
<name>A0A4D6XIC0_9GAMM</name>
<evidence type="ECO:0000256" key="10">
    <source>
        <dbReference type="ARBA" id="ARBA00022840"/>
    </source>
</evidence>
<dbReference type="InterPro" id="IPR023382">
    <property type="entry name" value="MnmA-like_central_sf"/>
</dbReference>
<reference evidence="17 18" key="1">
    <citation type="submission" date="2018-12" db="EMBL/GenBank/DDBJ databases">
        <authorList>
            <person name="Chong R.A."/>
        </authorList>
    </citation>
    <scope>NUCLEOTIDE SEQUENCE [LARGE SCALE GENOMIC DNA]</scope>
    <source>
        <strain evidence="17 18">Aar</strain>
    </source>
</reference>
<proteinExistence type="inferred from homology"/>
<comment type="subunit">
    <text evidence="14">Interacts with TusE.</text>
</comment>
<dbReference type="FunFam" id="2.40.30.10:FF:000023">
    <property type="entry name" value="tRNA-specific 2-thiouridylase MnmA"/>
    <property type="match status" value="1"/>
</dbReference>
<sequence>MNIKKRKRQKVIVAMSGGVDSSVSAWMLKEKKYQVEGLFMKNWEEDDTEEYCNSTKDLSDAKNICKKLNIYLHTINFSSEYWEYVFENFLQEYTKGNTPNPDILCNQKIKFDIFLKYALQELKADYIATGHYARIKKINGNYFLLKGRDSNKDQSYFLYTLSSIKLKKILFPVGDLTKTKVRNIAKNIDFAISNKKDSTGICFIGPKKIKNFLSFYISKKKGNIVTTSGKIIGKHDGVFYYTLGQRKGLGIGGIKGEYNFPWYVVDKNVKKNILIVAQGSCNKHLMSIGLIAKNIHWINNNKLSFPFSCMIKTRYRQKDIKCNIEYINDQHLKILFNKPVIAITPGQSVVFYLSEICMGGGIIKSRLPLL</sequence>
<evidence type="ECO:0000313" key="17">
    <source>
        <dbReference type="EMBL" id="QCI16252.1"/>
    </source>
</evidence>
<evidence type="ECO:0000256" key="13">
    <source>
        <dbReference type="ARBA" id="ARBA00051542"/>
    </source>
</evidence>
<dbReference type="Gene3D" id="2.30.30.280">
    <property type="entry name" value="Adenine nucleotide alpha hydrolases-like domains"/>
    <property type="match status" value="1"/>
</dbReference>
<dbReference type="NCBIfam" id="NF001138">
    <property type="entry name" value="PRK00143.1"/>
    <property type="match status" value="1"/>
</dbReference>
<dbReference type="PANTHER" id="PTHR11933:SF5">
    <property type="entry name" value="MITOCHONDRIAL TRNA-SPECIFIC 2-THIOURIDYLASE 1"/>
    <property type="match status" value="1"/>
</dbReference>
<evidence type="ECO:0000256" key="11">
    <source>
        <dbReference type="ARBA" id="ARBA00022884"/>
    </source>
</evidence>
<keyword evidence="5 14" id="KW-0963">Cytoplasm</keyword>
<dbReference type="PANTHER" id="PTHR11933">
    <property type="entry name" value="TRNA 5-METHYLAMINOMETHYL-2-THIOURIDYLATE -METHYLTRANSFERASE"/>
    <property type="match status" value="1"/>
</dbReference>
<feature type="region of interest" description="Interaction with target base in tRNA" evidence="14">
    <location>
        <begin position="100"/>
        <end position="102"/>
    </location>
</feature>
<organism evidence="17 18">
    <name type="scientific">Buchnera aphidicola</name>
    <name type="common">Artemisaphis artemisicola</name>
    <dbReference type="NCBI Taxonomy" id="1241836"/>
    <lineage>
        <taxon>Bacteria</taxon>
        <taxon>Pseudomonadati</taxon>
        <taxon>Pseudomonadota</taxon>
        <taxon>Gammaproteobacteria</taxon>
        <taxon>Enterobacterales</taxon>
        <taxon>Erwiniaceae</taxon>
        <taxon>Buchnera</taxon>
    </lineage>
</organism>
<feature type="binding site" evidence="14">
    <location>
        <position position="130"/>
    </location>
    <ligand>
        <name>ATP</name>
        <dbReference type="ChEBI" id="CHEBI:30616"/>
    </ligand>
</feature>
<dbReference type="GO" id="GO:0103016">
    <property type="term" value="F:tRNA-uridine 2-sulfurtransferase activity"/>
    <property type="evidence" value="ECO:0007669"/>
    <property type="project" value="UniProtKB-EC"/>
</dbReference>
<dbReference type="OrthoDB" id="9800696at2"/>
<dbReference type="GO" id="GO:0005737">
    <property type="term" value="C:cytoplasm"/>
    <property type="evidence" value="ECO:0007669"/>
    <property type="project" value="UniProtKB-SubCell"/>
</dbReference>
<dbReference type="FunFam" id="3.40.50.620:FF:000004">
    <property type="entry name" value="tRNA-specific 2-thiouridylase MnmA"/>
    <property type="match status" value="1"/>
</dbReference>
<dbReference type="InterPro" id="IPR046884">
    <property type="entry name" value="MnmA-like_central"/>
</dbReference>
<dbReference type="GO" id="GO:0000049">
    <property type="term" value="F:tRNA binding"/>
    <property type="evidence" value="ECO:0007669"/>
    <property type="project" value="UniProtKB-KW"/>
</dbReference>
<evidence type="ECO:0000259" key="15">
    <source>
        <dbReference type="Pfam" id="PF20258"/>
    </source>
</evidence>
<evidence type="ECO:0000256" key="1">
    <source>
        <dbReference type="ARBA" id="ARBA00004496"/>
    </source>
</evidence>
<dbReference type="Pfam" id="PF20258">
    <property type="entry name" value="tRNA_Me_trans_C"/>
    <property type="match status" value="1"/>
</dbReference>
<dbReference type="CDD" id="cd01998">
    <property type="entry name" value="MnmA_TRMU-like"/>
    <property type="match status" value="1"/>
</dbReference>
<dbReference type="Proteomes" id="UP000298654">
    <property type="component" value="Chromosome"/>
</dbReference>
<accession>A0A4D6XIC0</accession>
<keyword evidence="11 14" id="KW-0694">RNA-binding</keyword>
<feature type="disulfide bond" description="Alternate" evidence="14">
    <location>
        <begin position="105"/>
        <end position="202"/>
    </location>
</feature>
<evidence type="ECO:0000256" key="14">
    <source>
        <dbReference type="HAMAP-Rule" id="MF_00144"/>
    </source>
</evidence>
<evidence type="ECO:0000256" key="9">
    <source>
        <dbReference type="ARBA" id="ARBA00022741"/>
    </source>
</evidence>
<feature type="site" description="Interaction with tRNA" evidence="14">
    <location>
        <position position="131"/>
    </location>
</feature>
<dbReference type="SUPFAM" id="SSF52402">
    <property type="entry name" value="Adenine nucleotide alpha hydrolases-like"/>
    <property type="match status" value="1"/>
</dbReference>
<evidence type="ECO:0000256" key="8">
    <source>
        <dbReference type="ARBA" id="ARBA00022694"/>
    </source>
</evidence>
<keyword evidence="6 14" id="KW-0820">tRNA-binding</keyword>
<keyword evidence="9 14" id="KW-0547">Nucleotide-binding</keyword>
<evidence type="ECO:0000256" key="3">
    <source>
        <dbReference type="ARBA" id="ARBA00011949"/>
    </source>
</evidence>
<evidence type="ECO:0000256" key="12">
    <source>
        <dbReference type="ARBA" id="ARBA00023157"/>
    </source>
</evidence>
<reference evidence="17 18" key="2">
    <citation type="submission" date="2019-05" db="EMBL/GenBank/DDBJ databases">
        <title>Genome evolution of the obligate endosymbiont Buchnera aphidicola.</title>
        <authorList>
            <person name="Moran N.A."/>
        </authorList>
    </citation>
    <scope>NUCLEOTIDE SEQUENCE [LARGE SCALE GENOMIC DNA]</scope>
    <source>
        <strain evidence="17 18">Aar</strain>
    </source>
</reference>
<dbReference type="EMBL" id="CP034900">
    <property type="protein sequence ID" value="QCI16252.1"/>
    <property type="molecule type" value="Genomic_DNA"/>
</dbReference>
<feature type="site" description="Interaction with tRNA" evidence="14">
    <location>
        <position position="347"/>
    </location>
</feature>
<comment type="function">
    <text evidence="14">Catalyzes the 2-thiolation of uridine at the wobble position (U34) of tRNA(Lys), tRNA(Glu) and tRNA(Gln), leading to the formation of s(2)U34, the first step of tRNA-mnm(5)s(2)U34 synthesis. Sulfur is provided by IscS, via a sulfur-relay system. Binds ATP and its substrate tRNAs.</text>
</comment>
<dbReference type="InterPro" id="IPR014729">
    <property type="entry name" value="Rossmann-like_a/b/a_fold"/>
</dbReference>
<dbReference type="NCBIfam" id="TIGR00420">
    <property type="entry name" value="trmU"/>
    <property type="match status" value="1"/>
</dbReference>
<keyword evidence="10 14" id="KW-0067">ATP-binding</keyword>
<dbReference type="GO" id="GO:0002143">
    <property type="term" value="P:tRNA wobble position uridine thiolation"/>
    <property type="evidence" value="ECO:0007669"/>
    <property type="project" value="TreeGrafter"/>
</dbReference>
<feature type="active site" description="Nucleophile" evidence="14">
    <location>
        <position position="105"/>
    </location>
</feature>
<feature type="domain" description="tRNA-specific 2-thiouridylase MnmA-like central" evidence="16">
    <location>
        <begin position="210"/>
        <end position="278"/>
    </location>
</feature>
<feature type="active site" description="Cysteine persulfide intermediate" evidence="14">
    <location>
        <position position="202"/>
    </location>
</feature>
<keyword evidence="7 14" id="KW-0808">Transferase</keyword>
<dbReference type="Pfam" id="PF03054">
    <property type="entry name" value="tRNA_Me_trans"/>
    <property type="match status" value="1"/>
</dbReference>
<comment type="catalytic activity">
    <reaction evidence="13 14">
        <text>S-sulfanyl-L-cysteinyl-[protein] + uridine(34) in tRNA + AH2 + ATP = 2-thiouridine(34) in tRNA + L-cysteinyl-[protein] + A + AMP + diphosphate + H(+)</text>
        <dbReference type="Rhea" id="RHEA:47032"/>
        <dbReference type="Rhea" id="RHEA-COMP:10131"/>
        <dbReference type="Rhea" id="RHEA-COMP:11726"/>
        <dbReference type="Rhea" id="RHEA-COMP:11727"/>
        <dbReference type="Rhea" id="RHEA-COMP:11728"/>
        <dbReference type="ChEBI" id="CHEBI:13193"/>
        <dbReference type="ChEBI" id="CHEBI:15378"/>
        <dbReference type="ChEBI" id="CHEBI:17499"/>
        <dbReference type="ChEBI" id="CHEBI:29950"/>
        <dbReference type="ChEBI" id="CHEBI:30616"/>
        <dbReference type="ChEBI" id="CHEBI:33019"/>
        <dbReference type="ChEBI" id="CHEBI:61963"/>
        <dbReference type="ChEBI" id="CHEBI:65315"/>
        <dbReference type="ChEBI" id="CHEBI:87170"/>
        <dbReference type="ChEBI" id="CHEBI:456215"/>
        <dbReference type="EC" id="2.8.1.13"/>
    </reaction>
</comment>
<keyword evidence="12 14" id="KW-1015">Disulfide bond</keyword>
<feature type="region of interest" description="Interaction with tRNA" evidence="14">
    <location>
        <begin position="152"/>
        <end position="154"/>
    </location>
</feature>
<feature type="domain" description="tRNA-specific 2-thiouridylase MnmA-like C-terminal" evidence="15">
    <location>
        <begin position="289"/>
        <end position="363"/>
    </location>
</feature>
<dbReference type="AlphaFoldDB" id="A0A4D6XIC0"/>
<evidence type="ECO:0000259" key="16">
    <source>
        <dbReference type="Pfam" id="PF20259"/>
    </source>
</evidence>
<comment type="subcellular location">
    <subcellularLocation>
        <location evidence="1 14">Cytoplasm</location>
    </subcellularLocation>
</comment>
<evidence type="ECO:0000313" key="18">
    <source>
        <dbReference type="Proteomes" id="UP000298654"/>
    </source>
</evidence>
<feature type="binding site" evidence="14">
    <location>
        <position position="40"/>
    </location>
    <ligand>
        <name>ATP</name>
        <dbReference type="ChEBI" id="CHEBI:30616"/>
    </ligand>
</feature>
<dbReference type="InterPro" id="IPR046885">
    <property type="entry name" value="MnmA-like_C"/>
</dbReference>
<dbReference type="GO" id="GO:0005524">
    <property type="term" value="F:ATP binding"/>
    <property type="evidence" value="ECO:0007669"/>
    <property type="project" value="UniProtKB-KW"/>
</dbReference>
<dbReference type="HAMAP" id="MF_00144">
    <property type="entry name" value="tRNA_thiouridyl_MnmA"/>
    <property type="match status" value="1"/>
</dbReference>
<keyword evidence="8 14" id="KW-0819">tRNA processing</keyword>
<dbReference type="FunFam" id="2.30.30.280:FF:000001">
    <property type="entry name" value="tRNA-specific 2-thiouridylase MnmA"/>
    <property type="match status" value="1"/>
</dbReference>